<dbReference type="SUPFAM" id="SSF88946">
    <property type="entry name" value="Sigma2 domain of RNA polymerase sigma factors"/>
    <property type="match status" value="1"/>
</dbReference>
<gene>
    <name evidence="7" type="ORF">FRUB_07405</name>
</gene>
<dbReference type="Gene3D" id="1.10.1740.10">
    <property type="match status" value="1"/>
</dbReference>
<evidence type="ECO:0000313" key="7">
    <source>
        <dbReference type="EMBL" id="OWK38285.1"/>
    </source>
</evidence>
<keyword evidence="3" id="KW-0731">Sigma factor</keyword>
<dbReference type="GO" id="GO:0006352">
    <property type="term" value="P:DNA-templated transcription initiation"/>
    <property type="evidence" value="ECO:0007669"/>
    <property type="project" value="InterPro"/>
</dbReference>
<name>A0A225DPK0_9BACT</name>
<dbReference type="NCBIfam" id="TIGR02937">
    <property type="entry name" value="sigma70-ECF"/>
    <property type="match status" value="1"/>
</dbReference>
<reference evidence="8" key="1">
    <citation type="submission" date="2017-06" db="EMBL/GenBank/DDBJ databases">
        <title>Genome analysis of Fimbriiglobus ruber SP5, the first member of the order Planctomycetales with confirmed chitinolytic capability.</title>
        <authorList>
            <person name="Ravin N.V."/>
            <person name="Rakitin A.L."/>
            <person name="Ivanova A.A."/>
            <person name="Beletsky A.V."/>
            <person name="Kulichevskaya I.S."/>
            <person name="Mardanov A.V."/>
            <person name="Dedysh S.N."/>
        </authorList>
    </citation>
    <scope>NUCLEOTIDE SEQUENCE [LARGE SCALE GENOMIC DNA]</scope>
    <source>
        <strain evidence="8">SP5</strain>
    </source>
</reference>
<keyword evidence="4" id="KW-0804">Transcription</keyword>
<dbReference type="InterPro" id="IPR039425">
    <property type="entry name" value="RNA_pol_sigma-70-like"/>
</dbReference>
<dbReference type="GO" id="GO:0003677">
    <property type="term" value="F:DNA binding"/>
    <property type="evidence" value="ECO:0007669"/>
    <property type="project" value="InterPro"/>
</dbReference>
<keyword evidence="2" id="KW-0805">Transcription regulation</keyword>
<dbReference type="EMBL" id="NIDE01000014">
    <property type="protein sequence ID" value="OWK38285.1"/>
    <property type="molecule type" value="Genomic_DNA"/>
</dbReference>
<evidence type="ECO:0000256" key="2">
    <source>
        <dbReference type="ARBA" id="ARBA00023015"/>
    </source>
</evidence>
<dbReference type="Pfam" id="PF04542">
    <property type="entry name" value="Sigma70_r2"/>
    <property type="match status" value="1"/>
</dbReference>
<comment type="caution">
    <text evidence="7">The sequence shown here is derived from an EMBL/GenBank/DDBJ whole genome shotgun (WGS) entry which is preliminary data.</text>
</comment>
<dbReference type="CDD" id="cd06171">
    <property type="entry name" value="Sigma70_r4"/>
    <property type="match status" value="1"/>
</dbReference>
<dbReference type="InterPro" id="IPR036388">
    <property type="entry name" value="WH-like_DNA-bd_sf"/>
</dbReference>
<comment type="similarity">
    <text evidence="1">Belongs to the sigma-70 factor family. ECF subfamily.</text>
</comment>
<keyword evidence="8" id="KW-1185">Reference proteome</keyword>
<evidence type="ECO:0000256" key="4">
    <source>
        <dbReference type="ARBA" id="ARBA00023163"/>
    </source>
</evidence>
<evidence type="ECO:0000256" key="1">
    <source>
        <dbReference type="ARBA" id="ARBA00010641"/>
    </source>
</evidence>
<feature type="domain" description="RNA polymerase sigma-70 region 2" evidence="5">
    <location>
        <begin position="33"/>
        <end position="99"/>
    </location>
</feature>
<dbReference type="Proteomes" id="UP000214646">
    <property type="component" value="Unassembled WGS sequence"/>
</dbReference>
<dbReference type="AlphaFoldDB" id="A0A225DPK0"/>
<dbReference type="InterPro" id="IPR014284">
    <property type="entry name" value="RNA_pol_sigma-70_dom"/>
</dbReference>
<protein>
    <submittedName>
        <fullName evidence="7">RNA polymerase sigma-54 factor RpoN</fullName>
    </submittedName>
</protein>
<evidence type="ECO:0000313" key="8">
    <source>
        <dbReference type="Proteomes" id="UP000214646"/>
    </source>
</evidence>
<feature type="domain" description="RNA polymerase sigma factor 70 region 4 type 2" evidence="6">
    <location>
        <begin position="123"/>
        <end position="175"/>
    </location>
</feature>
<evidence type="ECO:0000256" key="3">
    <source>
        <dbReference type="ARBA" id="ARBA00023082"/>
    </source>
</evidence>
<accession>A0A225DPK0</accession>
<dbReference type="InterPro" id="IPR007627">
    <property type="entry name" value="RNA_pol_sigma70_r2"/>
</dbReference>
<dbReference type="InterPro" id="IPR013325">
    <property type="entry name" value="RNA_pol_sigma_r2"/>
</dbReference>
<proteinExistence type="inferred from homology"/>
<evidence type="ECO:0000259" key="6">
    <source>
        <dbReference type="Pfam" id="PF08281"/>
    </source>
</evidence>
<dbReference type="PANTHER" id="PTHR43133:SF51">
    <property type="entry name" value="RNA POLYMERASE SIGMA FACTOR"/>
    <property type="match status" value="1"/>
</dbReference>
<evidence type="ECO:0000259" key="5">
    <source>
        <dbReference type="Pfam" id="PF04542"/>
    </source>
</evidence>
<dbReference type="Gene3D" id="1.10.10.10">
    <property type="entry name" value="Winged helix-like DNA-binding domain superfamily/Winged helix DNA-binding domain"/>
    <property type="match status" value="1"/>
</dbReference>
<dbReference type="SUPFAM" id="SSF88659">
    <property type="entry name" value="Sigma3 and sigma4 domains of RNA polymerase sigma factors"/>
    <property type="match status" value="1"/>
</dbReference>
<dbReference type="PANTHER" id="PTHR43133">
    <property type="entry name" value="RNA POLYMERASE ECF-TYPE SIGMA FACTO"/>
    <property type="match status" value="1"/>
</dbReference>
<dbReference type="GO" id="GO:0016987">
    <property type="term" value="F:sigma factor activity"/>
    <property type="evidence" value="ECO:0007669"/>
    <property type="project" value="UniProtKB-KW"/>
</dbReference>
<organism evidence="7 8">
    <name type="scientific">Fimbriiglobus ruber</name>
    <dbReference type="NCBI Taxonomy" id="1908690"/>
    <lineage>
        <taxon>Bacteria</taxon>
        <taxon>Pseudomonadati</taxon>
        <taxon>Planctomycetota</taxon>
        <taxon>Planctomycetia</taxon>
        <taxon>Gemmatales</taxon>
        <taxon>Gemmataceae</taxon>
        <taxon>Fimbriiglobus</taxon>
    </lineage>
</organism>
<dbReference type="InterPro" id="IPR013324">
    <property type="entry name" value="RNA_pol_sigma_r3/r4-like"/>
</dbReference>
<dbReference type="Pfam" id="PF08281">
    <property type="entry name" value="Sigma70_r4_2"/>
    <property type="match status" value="1"/>
</dbReference>
<sequence length="184" mass="20819">MDVSGRRAVEMRTNDELIAAILGGEQPAFAELLGRYERAVWATAWKILRDYHATQDATQNAFVEAYRRLGQLRTPDHFGLWLLRITRCEALRLARRRGKVHSLGSTSDLAVGRADALLATESDELLLAIGRLPEHERLVVTLRFLEDYPVAEVARLTGRPVGTVTKQLSRAIERLRSMFREVNP</sequence>
<dbReference type="InterPro" id="IPR013249">
    <property type="entry name" value="RNA_pol_sigma70_r4_t2"/>
</dbReference>